<proteinExistence type="inferred from homology"/>
<comment type="caution">
    <text evidence="9">The sequence shown here is derived from an EMBL/GenBank/DDBJ whole genome shotgun (WGS) entry which is preliminary data.</text>
</comment>
<accession>A0A4R6INS0</accession>
<protein>
    <submittedName>
        <fullName evidence="9">L,D-transpeptidase-like protein</fullName>
    </submittedName>
</protein>
<comment type="similarity">
    <text evidence="2">Belongs to the YkuD family.</text>
</comment>
<feature type="active site" description="Nucleophile" evidence="7">
    <location>
        <position position="258"/>
    </location>
</feature>
<dbReference type="GO" id="GO:0071555">
    <property type="term" value="P:cell wall organization"/>
    <property type="evidence" value="ECO:0007669"/>
    <property type="project" value="UniProtKB-UniRule"/>
</dbReference>
<gene>
    <name evidence="9" type="ORF">CLV32_0159</name>
</gene>
<keyword evidence="4 7" id="KW-0133">Cell shape</keyword>
<dbReference type="GO" id="GO:0016740">
    <property type="term" value="F:transferase activity"/>
    <property type="evidence" value="ECO:0007669"/>
    <property type="project" value="UniProtKB-KW"/>
</dbReference>
<reference evidence="9 10" key="1">
    <citation type="submission" date="2019-03" db="EMBL/GenBank/DDBJ databases">
        <title>Genomic Encyclopedia of Archaeal and Bacterial Type Strains, Phase II (KMG-II): from individual species to whole genera.</title>
        <authorList>
            <person name="Goeker M."/>
        </authorList>
    </citation>
    <scope>NUCLEOTIDE SEQUENCE [LARGE SCALE GENOMIC DNA]</scope>
    <source>
        <strain evidence="9 10">DSM 19034</strain>
    </source>
</reference>
<keyword evidence="3" id="KW-0808">Transferase</keyword>
<dbReference type="EMBL" id="SNWM01000001">
    <property type="protein sequence ID" value="TDO23873.1"/>
    <property type="molecule type" value="Genomic_DNA"/>
</dbReference>
<dbReference type="PROSITE" id="PS52029">
    <property type="entry name" value="LD_TPASE"/>
    <property type="match status" value="1"/>
</dbReference>
<dbReference type="InterPro" id="IPR038063">
    <property type="entry name" value="Transpep_catalytic_dom"/>
</dbReference>
<keyword evidence="5 7" id="KW-0573">Peptidoglycan synthesis</keyword>
<evidence type="ECO:0000256" key="1">
    <source>
        <dbReference type="ARBA" id="ARBA00004752"/>
    </source>
</evidence>
<dbReference type="PANTHER" id="PTHR36699">
    <property type="entry name" value="LD-TRANSPEPTIDASE"/>
    <property type="match status" value="1"/>
</dbReference>
<dbReference type="AlphaFoldDB" id="A0A4R6INS0"/>
<dbReference type="SUPFAM" id="SSF141523">
    <property type="entry name" value="L,D-transpeptidase catalytic domain-like"/>
    <property type="match status" value="1"/>
</dbReference>
<comment type="pathway">
    <text evidence="1 7">Cell wall biogenesis; peptidoglycan biosynthesis.</text>
</comment>
<evidence type="ECO:0000256" key="4">
    <source>
        <dbReference type="ARBA" id="ARBA00022960"/>
    </source>
</evidence>
<dbReference type="InterPro" id="IPR005490">
    <property type="entry name" value="LD_TPept_cat_dom"/>
</dbReference>
<evidence type="ECO:0000256" key="7">
    <source>
        <dbReference type="PROSITE-ProRule" id="PRU01373"/>
    </source>
</evidence>
<dbReference type="RefSeq" id="WP_133551415.1">
    <property type="nucleotide sequence ID" value="NZ_SNWM01000001.1"/>
</dbReference>
<organism evidence="9 10">
    <name type="scientific">Pedobacter duraquae</name>
    <dbReference type="NCBI Taxonomy" id="425511"/>
    <lineage>
        <taxon>Bacteria</taxon>
        <taxon>Pseudomonadati</taxon>
        <taxon>Bacteroidota</taxon>
        <taxon>Sphingobacteriia</taxon>
        <taxon>Sphingobacteriales</taxon>
        <taxon>Sphingobacteriaceae</taxon>
        <taxon>Pedobacter</taxon>
    </lineage>
</organism>
<evidence type="ECO:0000256" key="5">
    <source>
        <dbReference type="ARBA" id="ARBA00022984"/>
    </source>
</evidence>
<feature type="domain" description="L,D-TPase catalytic" evidence="8">
    <location>
        <begin position="151"/>
        <end position="282"/>
    </location>
</feature>
<dbReference type="UniPathway" id="UPA00219"/>
<evidence type="ECO:0000313" key="10">
    <source>
        <dbReference type="Proteomes" id="UP000295499"/>
    </source>
</evidence>
<dbReference type="Proteomes" id="UP000295499">
    <property type="component" value="Unassembled WGS sequence"/>
</dbReference>
<evidence type="ECO:0000256" key="2">
    <source>
        <dbReference type="ARBA" id="ARBA00005992"/>
    </source>
</evidence>
<keyword evidence="6 7" id="KW-0961">Cell wall biogenesis/degradation</keyword>
<dbReference type="CDD" id="cd16913">
    <property type="entry name" value="YkuD_like"/>
    <property type="match status" value="1"/>
</dbReference>
<keyword evidence="10" id="KW-1185">Reference proteome</keyword>
<name>A0A4R6INS0_9SPHI</name>
<dbReference type="PANTHER" id="PTHR36699:SF1">
    <property type="entry name" value="L,D-TRANSPEPTIDASE YAFK-RELATED"/>
    <property type="match status" value="1"/>
</dbReference>
<dbReference type="GO" id="GO:0004180">
    <property type="term" value="F:carboxypeptidase activity"/>
    <property type="evidence" value="ECO:0007669"/>
    <property type="project" value="UniProtKB-ARBA"/>
</dbReference>
<sequence length="283" mass="32572">MDKVLRIILSNLILPALFSILCTFCFSCGGNDTSDKIKTEENPIYGVQWHDSLMHHLPKELDTSLIVKDANYTSLRFYQYIKPVFNSKASLYLEKGQWRLQWFNSLSVDSLEKDDYAIARVYRWDAIRHPNSSTSFQEKFKRIAATLNLADYILVLKSKRKMYVKRKGVTLLTFTIDLGGNPLGTKESDGDKKTPEGVYHLDVKYTRNDKYHKSFMISYPDSNDRARALAKGLKPGNGIMIHGTYPERKNAKDWTNGCIALQNEDMDTLFDYVIDGTKIEIRK</sequence>
<evidence type="ECO:0000259" key="8">
    <source>
        <dbReference type="PROSITE" id="PS52029"/>
    </source>
</evidence>
<dbReference type="GO" id="GO:0008360">
    <property type="term" value="P:regulation of cell shape"/>
    <property type="evidence" value="ECO:0007669"/>
    <property type="project" value="UniProtKB-UniRule"/>
</dbReference>
<feature type="active site" description="Proton donor/acceptor" evidence="7">
    <location>
        <position position="242"/>
    </location>
</feature>
<evidence type="ECO:0000313" key="9">
    <source>
        <dbReference type="EMBL" id="TDO23873.1"/>
    </source>
</evidence>
<dbReference type="Pfam" id="PF03734">
    <property type="entry name" value="YkuD"/>
    <property type="match status" value="1"/>
</dbReference>
<dbReference type="Gene3D" id="2.40.440.10">
    <property type="entry name" value="L,D-transpeptidase catalytic domain-like"/>
    <property type="match status" value="1"/>
</dbReference>
<evidence type="ECO:0000256" key="3">
    <source>
        <dbReference type="ARBA" id="ARBA00022679"/>
    </source>
</evidence>
<dbReference type="OrthoDB" id="9809748at2"/>
<evidence type="ECO:0000256" key="6">
    <source>
        <dbReference type="ARBA" id="ARBA00023316"/>
    </source>
</evidence>
<dbReference type="GO" id="GO:0009252">
    <property type="term" value="P:peptidoglycan biosynthetic process"/>
    <property type="evidence" value="ECO:0007669"/>
    <property type="project" value="UniProtKB-UniPathway"/>
</dbReference>